<keyword evidence="3" id="KW-1185">Reference proteome</keyword>
<gene>
    <name evidence="2" type="ORF">GCM10011372_30130</name>
</gene>
<dbReference type="AlphaFoldDB" id="A0A917PS83"/>
<evidence type="ECO:0000256" key="1">
    <source>
        <dbReference type="SAM" id="MobiDB-lite"/>
    </source>
</evidence>
<evidence type="ECO:0008006" key="4">
    <source>
        <dbReference type="Google" id="ProtNLM"/>
    </source>
</evidence>
<evidence type="ECO:0000313" key="3">
    <source>
        <dbReference type="Proteomes" id="UP000636956"/>
    </source>
</evidence>
<dbReference type="EMBL" id="BMMD01000020">
    <property type="protein sequence ID" value="GGJ89484.1"/>
    <property type="molecule type" value="Genomic_DNA"/>
</dbReference>
<evidence type="ECO:0000313" key="2">
    <source>
        <dbReference type="EMBL" id="GGJ89484.1"/>
    </source>
</evidence>
<protein>
    <recommendedName>
        <fullName evidence="4">Zinc-ribbon domain-containing protein</fullName>
    </recommendedName>
</protein>
<organism evidence="2 3">
    <name type="scientific">Agromyces bauzanensis</name>
    <dbReference type="NCBI Taxonomy" id="1308924"/>
    <lineage>
        <taxon>Bacteria</taxon>
        <taxon>Bacillati</taxon>
        <taxon>Actinomycetota</taxon>
        <taxon>Actinomycetes</taxon>
        <taxon>Micrococcales</taxon>
        <taxon>Microbacteriaceae</taxon>
        <taxon>Agromyces</taxon>
    </lineage>
</organism>
<reference evidence="2" key="1">
    <citation type="journal article" date="2014" name="Int. J. Syst. Evol. Microbiol.">
        <title>Complete genome sequence of Corynebacterium casei LMG S-19264T (=DSM 44701T), isolated from a smear-ripened cheese.</title>
        <authorList>
            <consortium name="US DOE Joint Genome Institute (JGI-PGF)"/>
            <person name="Walter F."/>
            <person name="Albersmeier A."/>
            <person name="Kalinowski J."/>
            <person name="Ruckert C."/>
        </authorList>
    </citation>
    <scope>NUCLEOTIDE SEQUENCE</scope>
    <source>
        <strain evidence="2">CGMCC 1.8984</strain>
    </source>
</reference>
<feature type="region of interest" description="Disordered" evidence="1">
    <location>
        <begin position="251"/>
        <end position="271"/>
    </location>
</feature>
<proteinExistence type="predicted"/>
<name>A0A917PS83_9MICO</name>
<reference evidence="2" key="2">
    <citation type="submission" date="2020-09" db="EMBL/GenBank/DDBJ databases">
        <authorList>
            <person name="Sun Q."/>
            <person name="Zhou Y."/>
        </authorList>
    </citation>
    <scope>NUCLEOTIDE SEQUENCE</scope>
    <source>
        <strain evidence="2">CGMCC 1.8984</strain>
    </source>
</reference>
<dbReference type="Proteomes" id="UP000636956">
    <property type="component" value="Unassembled WGS sequence"/>
</dbReference>
<comment type="caution">
    <text evidence="2">The sequence shown here is derived from an EMBL/GenBank/DDBJ whole genome shotgun (WGS) entry which is preliminary data.</text>
</comment>
<sequence>MVAVTFRCGHGAEAGDPGVVALRRPCPLCMLLDETRRTRAELLRRVAPPHRSALARETRVGAAYEWQCPRGHDRYPATVREVLTGTGCAKCRASAVAPAALREAGVAFMKPGLHTRTSHTEQRLKTLLGERVRLNHRVNAIHIARTFYGRREVWPDVIVPQLRIAVEYDDPGRSRRAHQGLKEASDLDKDDALREVGWEVIRIRAGGLGPVGRHSIVCRRLAPAVVDEVVERMRRIRGDAAVDAIALGHPAASASARDHRETTDAPAAPPR</sequence>
<accession>A0A917PS83</accession>